<feature type="binding site" evidence="7">
    <location>
        <position position="196"/>
    </location>
    <ligand>
        <name>Zn(2+)</name>
        <dbReference type="ChEBI" id="CHEBI:29105"/>
    </ligand>
</feature>
<dbReference type="Pfam" id="PF01979">
    <property type="entry name" value="Amidohydro_1"/>
    <property type="match status" value="1"/>
</dbReference>
<feature type="binding site" evidence="7">
    <location>
        <position position="217"/>
    </location>
    <ligand>
        <name>Zn(2+)</name>
        <dbReference type="ChEBI" id="CHEBI:29105"/>
    </ligand>
</feature>
<dbReference type="PANTHER" id="PTHR11113">
    <property type="entry name" value="N-ACETYLGLUCOSAMINE-6-PHOSPHATE DEACETYLASE"/>
    <property type="match status" value="1"/>
</dbReference>
<dbReference type="PIRSF" id="PIRSF038994">
    <property type="entry name" value="NagA"/>
    <property type="match status" value="1"/>
</dbReference>
<feature type="binding site" evidence="6">
    <location>
        <position position="252"/>
    </location>
    <ligand>
        <name>substrate</name>
    </ligand>
</feature>
<dbReference type="InterPro" id="IPR003764">
    <property type="entry name" value="GlcNAc_6-P_deAcase"/>
</dbReference>
<feature type="binding site" evidence="7">
    <location>
        <position position="128"/>
    </location>
    <ligand>
        <name>Zn(2+)</name>
        <dbReference type="ChEBI" id="CHEBI:29105"/>
    </ligand>
</feature>
<evidence type="ECO:0000256" key="1">
    <source>
        <dbReference type="ARBA" id="ARBA00010716"/>
    </source>
</evidence>
<feature type="binding site" evidence="6">
    <location>
        <begin position="220"/>
        <end position="221"/>
    </location>
    <ligand>
        <name>substrate</name>
    </ligand>
</feature>
<dbReference type="GO" id="GO:0006046">
    <property type="term" value="P:N-acetylglucosamine catabolic process"/>
    <property type="evidence" value="ECO:0007669"/>
    <property type="project" value="TreeGrafter"/>
</dbReference>
<dbReference type="AlphaFoldDB" id="A0A5D4RHS1"/>
<dbReference type="PANTHER" id="PTHR11113:SF14">
    <property type="entry name" value="N-ACETYLGLUCOSAMINE-6-PHOSPHATE DEACETYLASE"/>
    <property type="match status" value="1"/>
</dbReference>
<evidence type="ECO:0000256" key="4">
    <source>
        <dbReference type="PIRNR" id="PIRNR038994"/>
    </source>
</evidence>
<feature type="binding site" evidence="6">
    <location>
        <position position="228"/>
    </location>
    <ligand>
        <name>substrate</name>
    </ligand>
</feature>
<comment type="caution">
    <text evidence="9">The sequence shown here is derived from an EMBL/GenBank/DDBJ whole genome shotgun (WGS) entry which is preliminary data.</text>
</comment>
<dbReference type="EMBL" id="VTER01000003">
    <property type="protein sequence ID" value="TYS50420.1"/>
    <property type="molecule type" value="Genomic_DNA"/>
</dbReference>
<feature type="active site" description="Proton donor/acceptor" evidence="5">
    <location>
        <position position="274"/>
    </location>
</feature>
<dbReference type="Gene3D" id="3.20.20.140">
    <property type="entry name" value="Metal-dependent hydrolases"/>
    <property type="match status" value="1"/>
</dbReference>
<evidence type="ECO:0000256" key="7">
    <source>
        <dbReference type="PIRSR" id="PIRSR038994-3"/>
    </source>
</evidence>
<dbReference type="GO" id="GO:0046872">
    <property type="term" value="F:metal ion binding"/>
    <property type="evidence" value="ECO:0007669"/>
    <property type="project" value="UniProtKB-KW"/>
</dbReference>
<evidence type="ECO:0000256" key="6">
    <source>
        <dbReference type="PIRSR" id="PIRSR038994-2"/>
    </source>
</evidence>
<dbReference type="InterPro" id="IPR032466">
    <property type="entry name" value="Metal_Hydrolase"/>
</dbReference>
<dbReference type="GO" id="GO:0008448">
    <property type="term" value="F:N-acetylglucosamine-6-phosphate deacetylase activity"/>
    <property type="evidence" value="ECO:0007669"/>
    <property type="project" value="InterPro"/>
</dbReference>
<evidence type="ECO:0000313" key="9">
    <source>
        <dbReference type="EMBL" id="TYS50420.1"/>
    </source>
</evidence>
<protein>
    <submittedName>
        <fullName evidence="9">Amidohydrolase family protein</fullName>
    </submittedName>
</protein>
<dbReference type="SUPFAM" id="SSF51556">
    <property type="entry name" value="Metallo-dependent hydrolases"/>
    <property type="match status" value="1"/>
</dbReference>
<keyword evidence="2 7" id="KW-0479">Metal-binding</keyword>
<dbReference type="Proteomes" id="UP000322139">
    <property type="component" value="Unassembled WGS sequence"/>
</dbReference>
<gene>
    <name evidence="9" type="ORF">FZD51_07735</name>
</gene>
<evidence type="ECO:0000256" key="3">
    <source>
        <dbReference type="ARBA" id="ARBA00022801"/>
    </source>
</evidence>
<keyword evidence="3 4" id="KW-0378">Hydrolase</keyword>
<comment type="cofactor">
    <cofactor evidence="7">
        <name>a divalent metal cation</name>
        <dbReference type="ChEBI" id="CHEBI:60240"/>
    </cofactor>
    <text evidence="7">Binds 1 divalent metal cation per subunit.</text>
</comment>
<comment type="similarity">
    <text evidence="1 4">Belongs to the metallo-dependent hydrolases superfamily. NagA family.</text>
</comment>
<name>A0A5D4RHS1_9BACI</name>
<evidence type="ECO:0000313" key="10">
    <source>
        <dbReference type="Proteomes" id="UP000322139"/>
    </source>
</evidence>
<feature type="binding site" evidence="6">
    <location>
        <begin position="311"/>
        <end position="313"/>
    </location>
    <ligand>
        <name>substrate</name>
    </ligand>
</feature>
<feature type="binding site" evidence="6">
    <location>
        <position position="141"/>
    </location>
    <ligand>
        <name>substrate</name>
    </ligand>
</feature>
<proteinExistence type="inferred from homology"/>
<evidence type="ECO:0000256" key="2">
    <source>
        <dbReference type="ARBA" id="ARBA00022723"/>
    </source>
</evidence>
<organism evidence="9 10">
    <name type="scientific">Bacillus infantis</name>
    <dbReference type="NCBI Taxonomy" id="324767"/>
    <lineage>
        <taxon>Bacteria</taxon>
        <taxon>Bacillati</taxon>
        <taxon>Bacillota</taxon>
        <taxon>Bacilli</taxon>
        <taxon>Bacillales</taxon>
        <taxon>Bacillaceae</taxon>
        <taxon>Bacillus</taxon>
    </lineage>
</organism>
<keyword evidence="4" id="KW-0119">Carbohydrate metabolism</keyword>
<sequence>MNRMEGNYYTLEGMHYKDNKPVRIIIKDGFIESMEPLAALEDSELYIAPGFVDLQVNGYRGVDFNSIELTVDDVRKACLFLLEEGATSFFPTIITNSFDQIASLTSTISLAREQNELVRSMIPGIHLEGPFLSGEDGPRGAHSKQYIQPPDFEFFQALNESVNGLIKIITLSPEWPDAADFIKKAAAHQVLVSIGHTAADGEQIREAVKAGATLSTHLGNGAHVMLPRHPNYLWDQLAEDSLAATVICDGYHLPSSVLKVIEKVKEDKMLIISDSVALAGLPPGDYTAPVGGEVTLTEQGKLHLKNEPKLLAGSAQSILWGVNTLTSMGITALEKAIEKASILPAKLLNLPQKDGLQAGAPADLLLFRKENGRMELIRSIKLGDPCPVNQ</sequence>
<reference evidence="9 10" key="1">
    <citation type="submission" date="2019-08" db="EMBL/GenBank/DDBJ databases">
        <title>Bacillus genomes from the desert of Cuatro Cienegas, Coahuila.</title>
        <authorList>
            <person name="Olmedo-Alvarez G."/>
        </authorList>
    </citation>
    <scope>NUCLEOTIDE SEQUENCE [LARGE SCALE GENOMIC DNA]</scope>
    <source>
        <strain evidence="9 10">CH446_14T</strain>
    </source>
</reference>
<evidence type="ECO:0000256" key="5">
    <source>
        <dbReference type="PIRSR" id="PIRSR038994-1"/>
    </source>
</evidence>
<dbReference type="InterPro" id="IPR006680">
    <property type="entry name" value="Amidohydro-rel"/>
</dbReference>
<feature type="domain" description="Amidohydrolase-related" evidence="8">
    <location>
        <begin position="46"/>
        <end position="367"/>
    </location>
</feature>
<evidence type="ECO:0000259" key="8">
    <source>
        <dbReference type="Pfam" id="PF01979"/>
    </source>
</evidence>
<accession>A0A5D4RHS1</accession>